<dbReference type="InterPro" id="IPR016084">
    <property type="entry name" value="Haem_Oase-like_multi-hlx"/>
</dbReference>
<gene>
    <name evidence="1" type="ORF">EA797_00175</name>
</gene>
<evidence type="ECO:0000313" key="2">
    <source>
        <dbReference type="Proteomes" id="UP000269774"/>
    </source>
</evidence>
<name>A0A3M2HTS1_9GAMM</name>
<organism evidence="1 2">
    <name type="scientific">Stutzerimonas zhaodongensis</name>
    <dbReference type="NCBI Taxonomy" id="1176257"/>
    <lineage>
        <taxon>Bacteria</taxon>
        <taxon>Pseudomonadati</taxon>
        <taxon>Pseudomonadota</taxon>
        <taxon>Gammaproteobacteria</taxon>
        <taxon>Pseudomonadales</taxon>
        <taxon>Pseudomonadaceae</taxon>
        <taxon>Stutzerimonas</taxon>
    </lineage>
</organism>
<dbReference type="AlphaFoldDB" id="A0A3M2HTS1"/>
<dbReference type="EMBL" id="RFFM01000001">
    <property type="protein sequence ID" value="RMH91213.1"/>
    <property type="molecule type" value="Genomic_DNA"/>
</dbReference>
<accession>A0A3M2HTS1</accession>
<evidence type="ECO:0000313" key="1">
    <source>
        <dbReference type="EMBL" id="RMH91213.1"/>
    </source>
</evidence>
<proteinExistence type="predicted"/>
<dbReference type="Gene3D" id="1.20.910.10">
    <property type="entry name" value="Heme oxygenase-like"/>
    <property type="match status" value="1"/>
</dbReference>
<keyword evidence="2" id="KW-1185">Reference proteome</keyword>
<dbReference type="OrthoDB" id="114943at2"/>
<sequence>MTHDSLRQRLKAATAGQHERVDVAFSSFDLESIKGYRAFLGAHLQVVHPLEVALEAAGIDRLIHDWANRQRRHALMADLHELGENRIALPAPLVVEPTPGWCLGACYVLEGSRLGGRLLARRVAAANPAAPLNYLAHTDTSPSWPGFLEEFEQSARLQPWQELLAGASDCFDLFVAAAAGH</sequence>
<protein>
    <submittedName>
        <fullName evidence="1">Heme oxygenase</fullName>
    </submittedName>
</protein>
<reference evidence="1 2" key="1">
    <citation type="submission" date="2018-10" db="EMBL/GenBank/DDBJ databases">
        <title>Pseudomonas zhaodongensis NEAU-ST5-21(T) genome.</title>
        <authorList>
            <person name="Peng J."/>
            <person name="Liu Z.-P."/>
        </authorList>
    </citation>
    <scope>NUCLEOTIDE SEQUENCE [LARGE SCALE GENOMIC DNA]</scope>
    <source>
        <strain evidence="1 2">NEAU-ST5-21</strain>
    </source>
</reference>
<dbReference type="SUPFAM" id="SSF48613">
    <property type="entry name" value="Heme oxygenase-like"/>
    <property type="match status" value="1"/>
</dbReference>
<comment type="caution">
    <text evidence="1">The sequence shown here is derived from an EMBL/GenBank/DDBJ whole genome shotgun (WGS) entry which is preliminary data.</text>
</comment>
<dbReference type="RefSeq" id="WP_122163095.1">
    <property type="nucleotide sequence ID" value="NZ_JAMOIB010000011.1"/>
</dbReference>
<dbReference type="Proteomes" id="UP000269774">
    <property type="component" value="Unassembled WGS sequence"/>
</dbReference>
<dbReference type="CDD" id="cd19166">
    <property type="entry name" value="HemeO-bac"/>
    <property type="match status" value="1"/>
</dbReference>